<dbReference type="Pfam" id="PF04408">
    <property type="entry name" value="WHD_HA2"/>
    <property type="match status" value="1"/>
</dbReference>
<dbReference type="InterPro" id="IPR036770">
    <property type="entry name" value="Ankyrin_rpt-contain_sf"/>
</dbReference>
<dbReference type="InterPro" id="IPR001650">
    <property type="entry name" value="Helicase_C-like"/>
</dbReference>
<dbReference type="Gene3D" id="1.20.120.1080">
    <property type="match status" value="1"/>
</dbReference>
<evidence type="ECO:0000259" key="12">
    <source>
        <dbReference type="PROSITE" id="PS51194"/>
    </source>
</evidence>
<dbReference type="Pfam" id="PF00270">
    <property type="entry name" value="DEAD"/>
    <property type="match status" value="1"/>
</dbReference>
<dbReference type="Gene3D" id="1.25.40.20">
    <property type="entry name" value="Ankyrin repeat-containing domain"/>
    <property type="match status" value="1"/>
</dbReference>
<dbReference type="EMBL" id="CP093347">
    <property type="protein sequence ID" value="WOH00010.1"/>
    <property type="molecule type" value="Genomic_DNA"/>
</dbReference>
<dbReference type="SMART" id="SM00490">
    <property type="entry name" value="HELICc"/>
    <property type="match status" value="1"/>
</dbReference>
<dbReference type="GO" id="GO:0003723">
    <property type="term" value="F:RNA binding"/>
    <property type="evidence" value="ECO:0007669"/>
    <property type="project" value="UniProtKB-KW"/>
</dbReference>
<organism evidence="13 14">
    <name type="scientific">Daucus carota subsp. sativus</name>
    <name type="common">Carrot</name>
    <dbReference type="NCBI Taxonomy" id="79200"/>
    <lineage>
        <taxon>Eukaryota</taxon>
        <taxon>Viridiplantae</taxon>
        <taxon>Streptophyta</taxon>
        <taxon>Embryophyta</taxon>
        <taxon>Tracheophyta</taxon>
        <taxon>Spermatophyta</taxon>
        <taxon>Magnoliopsida</taxon>
        <taxon>eudicotyledons</taxon>
        <taxon>Gunneridae</taxon>
        <taxon>Pentapetalae</taxon>
        <taxon>asterids</taxon>
        <taxon>campanulids</taxon>
        <taxon>Apiales</taxon>
        <taxon>Apiaceae</taxon>
        <taxon>Apioideae</taxon>
        <taxon>Scandiceae</taxon>
        <taxon>Daucinae</taxon>
        <taxon>Daucus</taxon>
        <taxon>Daucus sect. Daucus</taxon>
    </lineage>
</organism>
<dbReference type="Pfam" id="PF00271">
    <property type="entry name" value="Helicase_C"/>
    <property type="match status" value="1"/>
</dbReference>
<reference evidence="13" key="1">
    <citation type="journal article" date="2016" name="Nat. Genet.">
        <title>A high-quality carrot genome assembly provides new insights into carotenoid accumulation and asterid genome evolution.</title>
        <authorList>
            <person name="Iorizzo M."/>
            <person name="Ellison S."/>
            <person name="Senalik D."/>
            <person name="Zeng P."/>
            <person name="Satapoomin P."/>
            <person name="Huang J."/>
            <person name="Bowman M."/>
            <person name="Iovene M."/>
            <person name="Sanseverino W."/>
            <person name="Cavagnaro P."/>
            <person name="Yildiz M."/>
            <person name="Macko-Podgorni A."/>
            <person name="Moranska E."/>
            <person name="Grzebelus E."/>
            <person name="Grzebelus D."/>
            <person name="Ashrafi H."/>
            <person name="Zheng Z."/>
            <person name="Cheng S."/>
            <person name="Spooner D."/>
            <person name="Van Deynze A."/>
            <person name="Simon P."/>
        </authorList>
    </citation>
    <scope>NUCLEOTIDE SEQUENCE</scope>
    <source>
        <tissue evidence="13">Leaf</tissue>
    </source>
</reference>
<dbReference type="Proteomes" id="UP000077755">
    <property type="component" value="Chromosome 5"/>
</dbReference>
<dbReference type="SUPFAM" id="SSF48403">
    <property type="entry name" value="Ankyrin repeat"/>
    <property type="match status" value="1"/>
</dbReference>
<evidence type="ECO:0000256" key="5">
    <source>
        <dbReference type="ARBA" id="ARBA00022840"/>
    </source>
</evidence>
<keyword evidence="4" id="KW-0347">Helicase</keyword>
<name>A0AAF0X2K6_DAUCS</name>
<dbReference type="Pfam" id="PF01424">
    <property type="entry name" value="R3H"/>
    <property type="match status" value="1"/>
</dbReference>
<dbReference type="PROSITE" id="PS51194">
    <property type="entry name" value="HELICASE_CTER"/>
    <property type="match status" value="1"/>
</dbReference>
<dbReference type="Gene3D" id="3.30.1370.50">
    <property type="entry name" value="R3H-like domain"/>
    <property type="match status" value="1"/>
</dbReference>
<evidence type="ECO:0000259" key="11">
    <source>
        <dbReference type="PROSITE" id="PS51192"/>
    </source>
</evidence>
<feature type="region of interest" description="Disordered" evidence="9">
    <location>
        <begin position="1145"/>
        <end position="1181"/>
    </location>
</feature>
<evidence type="ECO:0000256" key="1">
    <source>
        <dbReference type="ARBA" id="ARBA00012552"/>
    </source>
</evidence>
<evidence type="ECO:0000259" key="10">
    <source>
        <dbReference type="PROSITE" id="PS51061"/>
    </source>
</evidence>
<evidence type="ECO:0000256" key="8">
    <source>
        <dbReference type="ARBA" id="ARBA00060772"/>
    </source>
</evidence>
<dbReference type="CDD" id="cd18791">
    <property type="entry name" value="SF2_C_RHA"/>
    <property type="match status" value="1"/>
</dbReference>
<dbReference type="Pfam" id="PF07717">
    <property type="entry name" value="OB_NTP_bind"/>
    <property type="match status" value="1"/>
</dbReference>
<evidence type="ECO:0000256" key="6">
    <source>
        <dbReference type="ARBA" id="ARBA00022884"/>
    </source>
</evidence>
<feature type="domain" description="Helicase ATP-binding" evidence="11">
    <location>
        <begin position="183"/>
        <end position="364"/>
    </location>
</feature>
<dbReference type="PROSITE" id="PS51061">
    <property type="entry name" value="R3H"/>
    <property type="match status" value="1"/>
</dbReference>
<keyword evidence="5" id="KW-0067">ATP-binding</keyword>
<dbReference type="AlphaFoldDB" id="A0AAF0X2K6"/>
<dbReference type="PANTHER" id="PTHR18934:SF213">
    <property type="entry name" value="3'-5' RNA HELICASE YTHDC2"/>
    <property type="match status" value="1"/>
</dbReference>
<dbReference type="SUPFAM" id="SSF52540">
    <property type="entry name" value="P-loop containing nucleoside triphosphate hydrolases"/>
    <property type="match status" value="2"/>
</dbReference>
<evidence type="ECO:0000313" key="14">
    <source>
        <dbReference type="Proteomes" id="UP000077755"/>
    </source>
</evidence>
<dbReference type="InterPro" id="IPR014001">
    <property type="entry name" value="Helicase_ATP-bd"/>
</dbReference>
<dbReference type="CDD" id="cd17917">
    <property type="entry name" value="DEXHc_RHA-like"/>
    <property type="match status" value="1"/>
</dbReference>
<evidence type="ECO:0000313" key="13">
    <source>
        <dbReference type="EMBL" id="WOH00010.1"/>
    </source>
</evidence>
<protein>
    <recommendedName>
        <fullName evidence="1">RNA helicase</fullName>
        <ecNumber evidence="1">3.6.4.13</ecNumber>
    </recommendedName>
</protein>
<comment type="similarity">
    <text evidence="8">Belongs to the DExH box helicase family.</text>
</comment>
<dbReference type="InterPro" id="IPR011709">
    <property type="entry name" value="DEAD-box_helicase_OB_fold"/>
</dbReference>
<feature type="region of interest" description="Disordered" evidence="9">
    <location>
        <begin position="986"/>
        <end position="1020"/>
    </location>
</feature>
<dbReference type="GO" id="GO:0016787">
    <property type="term" value="F:hydrolase activity"/>
    <property type="evidence" value="ECO:0007669"/>
    <property type="project" value="UniProtKB-KW"/>
</dbReference>
<sequence>MHTFWLVQHTEIVSDDYIWQSKLLPWNSQMITNYRFDVSLTRAERSEVHLLCSKMGLASRSSGSGRGRRITVYKRRVRAKKIRENNITRFTLSEEAKDVSLNLFTRYPPYDCGSGDKMVGKFVEKTSRRQGPDPFFSRPLMSKFDIKRKVELLTNKLESDPKLKKITEKRTKLPIASFRDAITSAIDSHQVVLISGETGCGKTTQVPQYVLDHVWSKSKTCKIVCTQPRRISAVSVAGRIASERGESIGNSVGYKIKMESEGGRNSSIIFCTTGVLLRLLVNMGSNNLGKESSKTRDAITGPDGITHIIVDEVHERDHFSDLLLAIVRDLLPSKPNIRLVLMSATIDAERFSQYFGGCPVIRVPGFTYPVKTFYLEDILSILKSNENNHLESASRLVTSENILLSEEYRAVIDDTITLAWSNDEYEPLLDLVTAEVGFNILDFQHSTTGVTPLMVFAKKGRVGELCMTLSLGADYSLQDNDGATALEWAERENQKEAAEILKKHMEKQVANTEQKECLLDQYLANVNSELVDFVLIEKLLKKICTDSTDGAILVFLTGWDDIQRTIERLKRNSFFSDASKFLLLALHSKVPSIEQKKVFERPPPGCRKIVLSTNIAESSITIDDVVYVINSGRMKEKSYDPSINVSTLLSSWISKASAKQRAGRAGRCQPGICYHLYSKIKEASFLDFQVPEVRRMPLEELCLQIKILDPARKIGEFLEKLLDPPATQSVTNAISILEELGALSPDEELTELGNKLGSFPVHPVLTKMLLFAILLNCLDPALTLACVSSYRDPFNQPMDPIEKKKAISAKLELASLYGGHGDQLAVIAAFECWKIAQEKGQGASFCSRYYLSPGIMKMVSRMRKKFLSELYRKRFIPKDGPCCSLNAHDPGIRNAVLLAGFYPMVGKLPLNKRGQKGIVETAGGVKVRLTSSSSNYMLASDGSEPLIIFDEIIRGDAGLLVKNCSVIGPLPLLLLAKEIMVAPCEEDDKNKGGTAPEFSGKDTEDDNEVHKHKDSPVGQTIMSSPSNIVKVVVDRWLTFESTALDVAQICCLRERFSSATLFKIRNSFGTQSKIADDSIQSVARILSYDGLSGIPSTLKYKNQQTSETSAPEAEQSELVREKGTSSQDFCLTSLMQQYHSQNCMRHQGDEEPHHGLHHGGKASGSMKRDKSDQPGYCHKQLPPSELTIPKCI</sequence>
<keyword evidence="6" id="KW-0694">RNA-binding</keyword>
<dbReference type="InterPro" id="IPR027417">
    <property type="entry name" value="P-loop_NTPase"/>
</dbReference>
<dbReference type="InterPro" id="IPR011545">
    <property type="entry name" value="DEAD/DEAH_box_helicase_dom"/>
</dbReference>
<accession>A0AAF0X2K6</accession>
<evidence type="ECO:0000256" key="7">
    <source>
        <dbReference type="ARBA" id="ARBA00047984"/>
    </source>
</evidence>
<dbReference type="FunFam" id="3.40.50.300:FF:000526">
    <property type="entry name" value="DExH-box ATP-dependent RNA helicase DExH3"/>
    <property type="match status" value="1"/>
</dbReference>
<comment type="catalytic activity">
    <reaction evidence="7">
        <text>ATP + H2O = ADP + phosphate + H(+)</text>
        <dbReference type="Rhea" id="RHEA:13065"/>
        <dbReference type="ChEBI" id="CHEBI:15377"/>
        <dbReference type="ChEBI" id="CHEBI:15378"/>
        <dbReference type="ChEBI" id="CHEBI:30616"/>
        <dbReference type="ChEBI" id="CHEBI:43474"/>
        <dbReference type="ChEBI" id="CHEBI:456216"/>
        <dbReference type="EC" id="3.6.4.13"/>
    </reaction>
</comment>
<dbReference type="Pfam" id="PF21010">
    <property type="entry name" value="HA2_C"/>
    <property type="match status" value="1"/>
</dbReference>
<evidence type="ECO:0000256" key="3">
    <source>
        <dbReference type="ARBA" id="ARBA00022801"/>
    </source>
</evidence>
<dbReference type="PROSITE" id="PS51192">
    <property type="entry name" value="HELICASE_ATP_BIND_1"/>
    <property type="match status" value="1"/>
</dbReference>
<dbReference type="SMART" id="SM00847">
    <property type="entry name" value="HA2"/>
    <property type="match status" value="1"/>
</dbReference>
<dbReference type="EC" id="3.6.4.13" evidence="1"/>
<dbReference type="FunFam" id="3.40.50.300:FF:000860">
    <property type="entry name" value="DExH-box ATP-dependent RNA helicase DExH6"/>
    <property type="match status" value="1"/>
</dbReference>
<feature type="domain" description="Helicase C-terminal" evidence="12">
    <location>
        <begin position="535"/>
        <end position="709"/>
    </location>
</feature>
<dbReference type="GO" id="GO:0003724">
    <property type="term" value="F:RNA helicase activity"/>
    <property type="evidence" value="ECO:0007669"/>
    <property type="project" value="UniProtKB-EC"/>
</dbReference>
<keyword evidence="2" id="KW-0547">Nucleotide-binding</keyword>
<keyword evidence="3" id="KW-0378">Hydrolase</keyword>
<dbReference type="InterPro" id="IPR048333">
    <property type="entry name" value="HA2_WH"/>
</dbReference>
<evidence type="ECO:0000256" key="2">
    <source>
        <dbReference type="ARBA" id="ARBA00022741"/>
    </source>
</evidence>
<feature type="compositionally biased region" description="Polar residues" evidence="9">
    <location>
        <begin position="1099"/>
        <end position="1109"/>
    </location>
</feature>
<proteinExistence type="inferred from homology"/>
<dbReference type="SMART" id="SM00487">
    <property type="entry name" value="DEXDc"/>
    <property type="match status" value="1"/>
</dbReference>
<reference evidence="13" key="2">
    <citation type="submission" date="2022-03" db="EMBL/GenBank/DDBJ databases">
        <title>Draft title - Genomic analysis of global carrot germplasm unveils the trajectory of domestication and the origin of high carotenoid orange carrot.</title>
        <authorList>
            <person name="Iorizzo M."/>
            <person name="Ellison S."/>
            <person name="Senalik D."/>
            <person name="Macko-Podgorni A."/>
            <person name="Grzebelus D."/>
            <person name="Bostan H."/>
            <person name="Rolling W."/>
            <person name="Curaba J."/>
            <person name="Simon P."/>
        </authorList>
    </citation>
    <scope>NUCLEOTIDE SEQUENCE</scope>
    <source>
        <tissue evidence="13">Leaf</tissue>
    </source>
</reference>
<dbReference type="InterPro" id="IPR001374">
    <property type="entry name" value="R3H_dom"/>
</dbReference>
<dbReference type="PANTHER" id="PTHR18934">
    <property type="entry name" value="ATP-DEPENDENT RNA HELICASE"/>
    <property type="match status" value="1"/>
</dbReference>
<evidence type="ECO:0000256" key="4">
    <source>
        <dbReference type="ARBA" id="ARBA00022806"/>
    </source>
</evidence>
<feature type="domain" description="R3H" evidence="10">
    <location>
        <begin position="10"/>
        <end position="76"/>
    </location>
</feature>
<dbReference type="InterPro" id="IPR036867">
    <property type="entry name" value="R3H_dom_sf"/>
</dbReference>
<dbReference type="SUPFAM" id="SSF82708">
    <property type="entry name" value="R3H domain"/>
    <property type="match status" value="1"/>
</dbReference>
<keyword evidence="14" id="KW-1185">Reference proteome</keyword>
<evidence type="ECO:0000256" key="9">
    <source>
        <dbReference type="SAM" id="MobiDB-lite"/>
    </source>
</evidence>
<dbReference type="InterPro" id="IPR007502">
    <property type="entry name" value="Helicase-assoc_dom"/>
</dbReference>
<dbReference type="GO" id="GO:0005524">
    <property type="term" value="F:ATP binding"/>
    <property type="evidence" value="ECO:0007669"/>
    <property type="project" value="UniProtKB-KW"/>
</dbReference>
<dbReference type="Gene3D" id="3.40.50.300">
    <property type="entry name" value="P-loop containing nucleotide triphosphate hydrolases"/>
    <property type="match status" value="2"/>
</dbReference>
<feature type="region of interest" description="Disordered" evidence="9">
    <location>
        <begin position="1099"/>
        <end position="1120"/>
    </location>
</feature>
<gene>
    <name evidence="13" type="ORF">DCAR_0519366</name>
</gene>